<feature type="repeat" description="ANK" evidence="3">
    <location>
        <begin position="307"/>
        <end position="339"/>
    </location>
</feature>
<sequence length="910" mass="100837">MSTRSRRACKRKVVADERETGSKLADLSDDEMLIEAIDRGNFSEVRNILQDSGRKPSALCLRTALLKAVEDGNKILVRLLLCQGFCVTSKGRCKIGILELISAAKHGYMDIVRTLISKGAPVDGQDATGTTALMAAVENSCCSDLVLYLVRTCQADINRQDNQGRTALMMAVDRWDYETVQILLIDEEGEETVCDEGIRDKAGHTAHDLAQKNGSVDLLNALSEGRRKKMSPLSVAAGRNDFDLVRKLVDVYPSCVEPLDFGEDPLTAAMHGLDGDQESWDGKIHCSLELMDYLLKAGVGVDDCHLCGHTPLMFAASAGSEQAVEMLLPYKPDLNSKAYEVAKVERLKRRTAVMMAADKGWPRILAALIRAGADVNLKDKDNDTALCLALQGGHQACMLPLLKQQQELSLQELALLYRHRQMDLLLQVRDRWDTLLATGHILPMTLCRAVQARCYDLVTALIDHGADVNYMKCQTYKVTLSPLNSALGDDRMMSILVAKGADINLRQGYEDKTLLMLAAEDGNIEHVRSLLKYNADMYLEAYGFNALINAILGGKTEAVKAILEHGFNVNHLHMNKRSALWWALKSEKQACFEALIEHGANVNCEPAKSTTLLMEAISRCPSPKFVELILKHGGDVNAQDSAGNTALSHVLRKNIKCSGEKLSLLLLHGADINSANLSLQTPLLVATSEFHMDEALFKQLLESKPAINAQDNKGDTALHLAVRRSDQTKLKALLKHRADTTIVNSDHRSALMVAFKNTKVDCLRILMDHGARVDSEISPDVCRTWRMDLNGLLRRFNSNNTSHDALDFVDCVKIYMEYGCILHGAQPLYLDKFLVWCIDMDEARLIMLLVKSGVGPNMVELCGLPKGFRRDFILRASSISNFFVSPLCTAILEVFGSHHRDKRARTKKLR</sequence>
<evidence type="ECO:0000313" key="4">
    <source>
        <dbReference type="EMBL" id="RUS72286.1"/>
    </source>
</evidence>
<dbReference type="PROSITE" id="PS50297">
    <property type="entry name" value="ANK_REP_REGION"/>
    <property type="match status" value="4"/>
</dbReference>
<dbReference type="InterPro" id="IPR002110">
    <property type="entry name" value="Ankyrin_rpt"/>
</dbReference>
<dbReference type="AlphaFoldDB" id="A0A3S1B599"/>
<keyword evidence="1" id="KW-0677">Repeat</keyword>
<feature type="repeat" description="ANK" evidence="3">
    <location>
        <begin position="510"/>
        <end position="542"/>
    </location>
</feature>
<gene>
    <name evidence="4" type="ORF">EGW08_019958</name>
</gene>
<dbReference type="PROSITE" id="PS50088">
    <property type="entry name" value="ANK_REPEAT"/>
    <property type="match status" value="5"/>
</dbReference>
<protein>
    <submittedName>
        <fullName evidence="4">Uncharacterized protein</fullName>
    </submittedName>
</protein>
<keyword evidence="5" id="KW-1185">Reference proteome</keyword>
<dbReference type="EMBL" id="RQTK01001087">
    <property type="protein sequence ID" value="RUS72286.1"/>
    <property type="molecule type" value="Genomic_DNA"/>
</dbReference>
<evidence type="ECO:0000256" key="1">
    <source>
        <dbReference type="ARBA" id="ARBA00022737"/>
    </source>
</evidence>
<evidence type="ECO:0000256" key="3">
    <source>
        <dbReference type="PROSITE-ProRule" id="PRU00023"/>
    </source>
</evidence>
<dbReference type="PANTHER" id="PTHR24126">
    <property type="entry name" value="ANKYRIN REPEAT, PH AND SEC7 DOMAIN CONTAINING PROTEIN SECG-RELATED"/>
    <property type="match status" value="1"/>
</dbReference>
<dbReference type="PANTHER" id="PTHR24126:SF14">
    <property type="entry name" value="ANK_REP_REGION DOMAIN-CONTAINING PROTEIN"/>
    <property type="match status" value="1"/>
</dbReference>
<reference evidence="4 5" key="1">
    <citation type="submission" date="2019-01" db="EMBL/GenBank/DDBJ databases">
        <title>A draft genome assembly of the solar-powered sea slug Elysia chlorotica.</title>
        <authorList>
            <person name="Cai H."/>
            <person name="Li Q."/>
            <person name="Fang X."/>
            <person name="Li J."/>
            <person name="Curtis N.E."/>
            <person name="Altenburger A."/>
            <person name="Shibata T."/>
            <person name="Feng M."/>
            <person name="Maeda T."/>
            <person name="Schwartz J.A."/>
            <person name="Shigenobu S."/>
            <person name="Lundholm N."/>
            <person name="Nishiyama T."/>
            <person name="Yang H."/>
            <person name="Hasebe M."/>
            <person name="Li S."/>
            <person name="Pierce S.K."/>
            <person name="Wang J."/>
        </authorList>
    </citation>
    <scope>NUCLEOTIDE SEQUENCE [LARGE SCALE GENOMIC DNA]</scope>
    <source>
        <strain evidence="4">EC2010</strain>
        <tissue evidence="4">Whole organism of an adult</tissue>
    </source>
</reference>
<dbReference type="Pfam" id="PF12796">
    <property type="entry name" value="Ank_2"/>
    <property type="match status" value="5"/>
</dbReference>
<feature type="repeat" description="ANK" evidence="3">
    <location>
        <begin position="713"/>
        <end position="745"/>
    </location>
</feature>
<evidence type="ECO:0000313" key="5">
    <source>
        <dbReference type="Proteomes" id="UP000271974"/>
    </source>
</evidence>
<dbReference type="STRING" id="188477.A0A3S1B599"/>
<organism evidence="4 5">
    <name type="scientific">Elysia chlorotica</name>
    <name type="common">Eastern emerald elysia</name>
    <name type="synonym">Sea slug</name>
    <dbReference type="NCBI Taxonomy" id="188477"/>
    <lineage>
        <taxon>Eukaryota</taxon>
        <taxon>Metazoa</taxon>
        <taxon>Spiralia</taxon>
        <taxon>Lophotrochozoa</taxon>
        <taxon>Mollusca</taxon>
        <taxon>Gastropoda</taxon>
        <taxon>Heterobranchia</taxon>
        <taxon>Euthyneura</taxon>
        <taxon>Panpulmonata</taxon>
        <taxon>Sacoglossa</taxon>
        <taxon>Placobranchoidea</taxon>
        <taxon>Plakobranchidae</taxon>
        <taxon>Elysia</taxon>
    </lineage>
</organism>
<dbReference type="OrthoDB" id="7464126at2759"/>
<keyword evidence="2 3" id="KW-0040">ANK repeat</keyword>
<dbReference type="SUPFAM" id="SSF48403">
    <property type="entry name" value="Ankyrin repeat"/>
    <property type="match status" value="2"/>
</dbReference>
<accession>A0A3S1B599</accession>
<dbReference type="Gene3D" id="1.25.40.20">
    <property type="entry name" value="Ankyrin repeat-containing domain"/>
    <property type="match status" value="6"/>
</dbReference>
<dbReference type="InterPro" id="IPR036770">
    <property type="entry name" value="Ankyrin_rpt-contain_sf"/>
</dbReference>
<dbReference type="PRINTS" id="PR01415">
    <property type="entry name" value="ANKYRIN"/>
</dbReference>
<name>A0A3S1B599_ELYCH</name>
<dbReference type="Proteomes" id="UP000271974">
    <property type="component" value="Unassembled WGS sequence"/>
</dbReference>
<evidence type="ECO:0000256" key="2">
    <source>
        <dbReference type="ARBA" id="ARBA00023043"/>
    </source>
</evidence>
<dbReference type="SMART" id="SM00248">
    <property type="entry name" value="ANK"/>
    <property type="match status" value="20"/>
</dbReference>
<feature type="repeat" description="ANK" evidence="3">
    <location>
        <begin position="348"/>
        <end position="380"/>
    </location>
</feature>
<proteinExistence type="predicted"/>
<comment type="caution">
    <text evidence="4">The sequence shown here is derived from an EMBL/GenBank/DDBJ whole genome shotgun (WGS) entry which is preliminary data.</text>
</comment>
<feature type="repeat" description="ANK" evidence="3">
    <location>
        <begin position="95"/>
        <end position="127"/>
    </location>
</feature>